<dbReference type="Pfam" id="PF14375">
    <property type="entry name" value="Cys_rich_CWC"/>
    <property type="match status" value="1"/>
</dbReference>
<evidence type="ECO:0000313" key="1">
    <source>
        <dbReference type="EMBL" id="MYM73447.1"/>
    </source>
</evidence>
<dbReference type="EMBL" id="WWCR01000014">
    <property type="protein sequence ID" value="MYM73447.1"/>
    <property type="molecule type" value="Genomic_DNA"/>
</dbReference>
<dbReference type="AlphaFoldDB" id="A0A7X4KHR0"/>
<proteinExistence type="predicted"/>
<gene>
    <name evidence="1" type="ORF">GTP56_14730</name>
</gene>
<dbReference type="InterPro" id="IPR032720">
    <property type="entry name" value="Cys_rich_CWC"/>
</dbReference>
<dbReference type="RefSeq" id="WP_161050615.1">
    <property type="nucleotide sequence ID" value="NZ_WWCR01000014.1"/>
</dbReference>
<evidence type="ECO:0008006" key="3">
    <source>
        <dbReference type="Google" id="ProtNLM"/>
    </source>
</evidence>
<protein>
    <recommendedName>
        <fullName evidence="3">Cysteine-rich CWC family protein</fullName>
    </recommendedName>
</protein>
<dbReference type="Proteomes" id="UP000469734">
    <property type="component" value="Unassembled WGS sequence"/>
</dbReference>
<comment type="caution">
    <text evidence="1">The sequence shown here is derived from an EMBL/GenBank/DDBJ whole genome shotgun (WGS) entry which is preliminary data.</text>
</comment>
<reference evidence="1 2" key="1">
    <citation type="submission" date="2019-12" db="EMBL/GenBank/DDBJ databases">
        <title>Novel species isolated from a subtropical stream in China.</title>
        <authorList>
            <person name="Lu H."/>
        </authorList>
    </citation>
    <scope>NUCLEOTIDE SEQUENCE [LARGE SCALE GENOMIC DNA]</scope>
    <source>
        <strain evidence="1 2">FT134W</strain>
    </source>
</reference>
<evidence type="ECO:0000313" key="2">
    <source>
        <dbReference type="Proteomes" id="UP000469734"/>
    </source>
</evidence>
<name>A0A7X4KHR0_9BURK</name>
<accession>A0A7X4KHR0</accession>
<sequence>MSTCSRCGAQFSCAMQDADPAVPAPPCWCTYLPAALPVPLAAGASCWCPDCLRQHIIDHPQAPPAAAPDNSA</sequence>
<organism evidence="1 2">
    <name type="scientific">Duganella margarita</name>
    <dbReference type="NCBI Taxonomy" id="2692170"/>
    <lineage>
        <taxon>Bacteria</taxon>
        <taxon>Pseudomonadati</taxon>
        <taxon>Pseudomonadota</taxon>
        <taxon>Betaproteobacteria</taxon>
        <taxon>Burkholderiales</taxon>
        <taxon>Oxalobacteraceae</taxon>
        <taxon>Telluria group</taxon>
        <taxon>Duganella</taxon>
    </lineage>
</organism>